<dbReference type="InterPro" id="IPR038716">
    <property type="entry name" value="P1/P2_N_sf"/>
</dbReference>
<evidence type="ECO:0000256" key="5">
    <source>
        <dbReference type="ARBA" id="ARBA00023274"/>
    </source>
</evidence>
<dbReference type="PANTHER" id="PTHR45696">
    <property type="entry name" value="60S ACIDIC RIBOSOMAL PROTEIN P1"/>
    <property type="match status" value="1"/>
</dbReference>
<dbReference type="GO" id="GO:0006414">
    <property type="term" value="P:translational elongation"/>
    <property type="evidence" value="ECO:0007669"/>
    <property type="project" value="InterPro"/>
</dbReference>
<dbReference type="PANTHER" id="PTHR45696:SF10">
    <property type="entry name" value="LARGE RIBOSOMAL SUBUNIT PROTEIN P1"/>
    <property type="match status" value="1"/>
</dbReference>
<name>A0A7S4LD12_9EUGL</name>
<dbReference type="GO" id="GO:0002181">
    <property type="term" value="P:cytoplasmic translation"/>
    <property type="evidence" value="ECO:0007669"/>
    <property type="project" value="TreeGrafter"/>
</dbReference>
<dbReference type="HAMAP" id="MF_01478">
    <property type="entry name" value="Ribosomal_L12_arch"/>
    <property type="match status" value="1"/>
</dbReference>
<dbReference type="GO" id="GO:0003735">
    <property type="term" value="F:structural constituent of ribosome"/>
    <property type="evidence" value="ECO:0007669"/>
    <property type="project" value="InterPro"/>
</dbReference>
<evidence type="ECO:0000256" key="3">
    <source>
        <dbReference type="ARBA" id="ARBA00011266"/>
    </source>
</evidence>
<dbReference type="EMBL" id="HBJA01093857">
    <property type="protein sequence ID" value="CAE0821399.1"/>
    <property type="molecule type" value="Transcribed_RNA"/>
</dbReference>
<dbReference type="Pfam" id="PF00428">
    <property type="entry name" value="Ribosomal_60s"/>
    <property type="match status" value="1"/>
</dbReference>
<evidence type="ECO:0000256" key="6">
    <source>
        <dbReference type="SAM" id="MobiDB-lite"/>
    </source>
</evidence>
<dbReference type="Gene3D" id="1.10.10.1410">
    <property type="match status" value="1"/>
</dbReference>
<gene>
    <name evidence="7" type="ORF">EGYM00163_LOCUS32573</name>
</gene>
<comment type="similarity">
    <text evidence="2">Belongs to the eukaryotic ribosomal protein P1/P2 family.</text>
</comment>
<proteinExistence type="inferred from homology"/>
<dbReference type="GO" id="GO:0030295">
    <property type="term" value="F:protein kinase activator activity"/>
    <property type="evidence" value="ECO:0007669"/>
    <property type="project" value="TreeGrafter"/>
</dbReference>
<evidence type="ECO:0000256" key="1">
    <source>
        <dbReference type="ARBA" id="ARBA00003362"/>
    </source>
</evidence>
<comment type="subunit">
    <text evidence="3">P1 and P2 exist as dimers at the large ribosomal subunit.</text>
</comment>
<keyword evidence="5" id="KW-0687">Ribonucleoprotein</keyword>
<comment type="function">
    <text evidence="1">Plays an important role in the elongation step of protein synthesis.</text>
</comment>
<reference evidence="7" key="1">
    <citation type="submission" date="2021-01" db="EMBL/GenBank/DDBJ databases">
        <authorList>
            <person name="Corre E."/>
            <person name="Pelletier E."/>
            <person name="Niang G."/>
            <person name="Scheremetjew M."/>
            <person name="Finn R."/>
            <person name="Kale V."/>
            <person name="Holt S."/>
            <person name="Cochrane G."/>
            <person name="Meng A."/>
            <person name="Brown T."/>
            <person name="Cohen L."/>
        </authorList>
    </citation>
    <scope>NUCLEOTIDE SEQUENCE</scope>
    <source>
        <strain evidence="7">CCMP1594</strain>
    </source>
</reference>
<sequence>MSLQKNSELACTYAALILHDEGVEITQDKLKAIIAAAGVEIESYYPMMFAKYLDGKDLGSMLTVSSGGGGGGAAPAAGGGAAPAAEEKKEEKKVVEEEEEDDDMGFGLFD</sequence>
<evidence type="ECO:0008006" key="8">
    <source>
        <dbReference type="Google" id="ProtNLM"/>
    </source>
</evidence>
<dbReference type="FunFam" id="1.10.10.1410:FF:000001">
    <property type="entry name" value="60S acidic ribosomal protein P1"/>
    <property type="match status" value="1"/>
</dbReference>
<evidence type="ECO:0000256" key="4">
    <source>
        <dbReference type="ARBA" id="ARBA00022980"/>
    </source>
</evidence>
<feature type="region of interest" description="Disordered" evidence="6">
    <location>
        <begin position="67"/>
        <end position="110"/>
    </location>
</feature>
<keyword evidence="4" id="KW-0689">Ribosomal protein</keyword>
<accession>A0A7S4LD12</accession>
<protein>
    <recommendedName>
        <fullName evidence="8">60S acidic ribosomal protein P1</fullName>
    </recommendedName>
</protein>
<evidence type="ECO:0000313" key="7">
    <source>
        <dbReference type="EMBL" id="CAE0821399.1"/>
    </source>
</evidence>
<dbReference type="InterPro" id="IPR027534">
    <property type="entry name" value="Ribosomal_P1/P2"/>
</dbReference>
<dbReference type="CDD" id="cd05831">
    <property type="entry name" value="Ribosomal_P1"/>
    <property type="match status" value="1"/>
</dbReference>
<evidence type="ECO:0000256" key="2">
    <source>
        <dbReference type="ARBA" id="ARBA00005436"/>
    </source>
</evidence>
<dbReference type="AlphaFoldDB" id="A0A7S4LD12"/>
<dbReference type="InterPro" id="IPR001859">
    <property type="entry name" value="Ribosomal_P1/P2_euk"/>
</dbReference>
<dbReference type="GO" id="GO:0043021">
    <property type="term" value="F:ribonucleoprotein complex binding"/>
    <property type="evidence" value="ECO:0007669"/>
    <property type="project" value="TreeGrafter"/>
</dbReference>
<organism evidence="7">
    <name type="scientific">Eutreptiella gymnastica</name>
    <dbReference type="NCBI Taxonomy" id="73025"/>
    <lineage>
        <taxon>Eukaryota</taxon>
        <taxon>Discoba</taxon>
        <taxon>Euglenozoa</taxon>
        <taxon>Euglenida</taxon>
        <taxon>Spirocuta</taxon>
        <taxon>Euglenophyceae</taxon>
        <taxon>Eutreptiales</taxon>
        <taxon>Eutreptiaceae</taxon>
        <taxon>Eutreptiella</taxon>
    </lineage>
</organism>
<dbReference type="PRINTS" id="PR00456">
    <property type="entry name" value="RIBOSOMALP2"/>
</dbReference>
<dbReference type="GO" id="GO:0022625">
    <property type="term" value="C:cytosolic large ribosomal subunit"/>
    <property type="evidence" value="ECO:0007669"/>
    <property type="project" value="TreeGrafter"/>
</dbReference>
<feature type="compositionally biased region" description="Basic and acidic residues" evidence="6">
    <location>
        <begin position="85"/>
        <end position="95"/>
    </location>
</feature>
<feature type="compositionally biased region" description="Gly residues" evidence="6">
    <location>
        <begin position="67"/>
        <end position="81"/>
    </location>
</feature>